<dbReference type="Gene3D" id="3.40.720.10">
    <property type="entry name" value="Alkaline Phosphatase, subunit A"/>
    <property type="match status" value="1"/>
</dbReference>
<evidence type="ECO:0000313" key="3">
    <source>
        <dbReference type="Proteomes" id="UP000325003"/>
    </source>
</evidence>
<dbReference type="Proteomes" id="UP000325003">
    <property type="component" value="Unassembled WGS sequence"/>
</dbReference>
<name>A0A5B1LL18_9ACTN</name>
<organism evidence="2 3">
    <name type="scientific">Nocardioides humilatus</name>
    <dbReference type="NCBI Taxonomy" id="2607660"/>
    <lineage>
        <taxon>Bacteria</taxon>
        <taxon>Bacillati</taxon>
        <taxon>Actinomycetota</taxon>
        <taxon>Actinomycetes</taxon>
        <taxon>Propionibacteriales</taxon>
        <taxon>Nocardioidaceae</taxon>
        <taxon>Nocardioides</taxon>
    </lineage>
</organism>
<dbReference type="SUPFAM" id="SSF53649">
    <property type="entry name" value="Alkaline phosphatase-like"/>
    <property type="match status" value="1"/>
</dbReference>
<keyword evidence="2" id="KW-0808">Transferase</keyword>
<evidence type="ECO:0000259" key="1">
    <source>
        <dbReference type="Pfam" id="PF00884"/>
    </source>
</evidence>
<reference evidence="2 3" key="2">
    <citation type="submission" date="2019-09" db="EMBL/GenBank/DDBJ databases">
        <authorList>
            <person name="Jin C."/>
        </authorList>
    </citation>
    <scope>NUCLEOTIDE SEQUENCE [LARGE SCALE GENOMIC DNA]</scope>
    <source>
        <strain evidence="2 3">BN130099</strain>
    </source>
</reference>
<accession>A0A5B1LL18</accession>
<keyword evidence="2" id="KW-0378">Hydrolase</keyword>
<dbReference type="InterPro" id="IPR017850">
    <property type="entry name" value="Alkaline_phosphatase_core_sf"/>
</dbReference>
<sequence>MGCSVNFFYVRSTRGALVAALIAVVAIATTAYAGTRGPSASSMLKDNAASGKPNIVLIVTDDMRTDELQFMPKTWELLVEKGVEFTNAISPHPLCCPARAELVSGQYGQNSGVQHNEGPWGGFQAMIEPDQNIGRWLHAVGYQTSYHGKYLNGYEHSRPLVAPEGWTTWDAQLTGIYTYNRGRFFNGDNITDQYVTHTMVERSGTAIAEFSAGGAPFFTVINHVAPHVTLAPPHLPVAEDKYADAYSDLRPPVFDSPAFNEPEVGDLPKSLRRPPVSRERIAELFRARVRSLLSVDDAVAETVAELDKLGELDNTYIIFTSDNGYALGEHHLQGKNYLVDEVLDVPLVIRGPGYTPGTVEDMPVTLVDVVATIADWSDAVPGQPVDGLSIERMRDHNRRLRDTILVQTGDRLRDSTPGWAFRGVSTDRYLFGYRAGEPSKGILFDRRLDPDALRNRFWDPDYRRIRDELTRRTEILSRCSGGDCSHVFGALPPVS</sequence>
<comment type="caution">
    <text evidence="2">The sequence shown here is derived from an EMBL/GenBank/DDBJ whole genome shotgun (WGS) entry which is preliminary data.</text>
</comment>
<keyword evidence="3" id="KW-1185">Reference proteome</keyword>
<dbReference type="InterPro" id="IPR000917">
    <property type="entry name" value="Sulfatase_N"/>
</dbReference>
<proteinExistence type="predicted"/>
<protein>
    <submittedName>
        <fullName evidence="2">Sulfatase-like hydrolase/transferase</fullName>
    </submittedName>
</protein>
<dbReference type="AlphaFoldDB" id="A0A5B1LL18"/>
<dbReference type="PANTHER" id="PTHR43108:SF8">
    <property type="entry name" value="SD21168P"/>
    <property type="match status" value="1"/>
</dbReference>
<dbReference type="EMBL" id="VUJV01000001">
    <property type="protein sequence ID" value="KAA1421136.1"/>
    <property type="molecule type" value="Genomic_DNA"/>
</dbReference>
<dbReference type="GO" id="GO:0016740">
    <property type="term" value="F:transferase activity"/>
    <property type="evidence" value="ECO:0007669"/>
    <property type="project" value="UniProtKB-KW"/>
</dbReference>
<dbReference type="PANTHER" id="PTHR43108">
    <property type="entry name" value="N-ACETYLGLUCOSAMINE-6-SULFATASE FAMILY MEMBER"/>
    <property type="match status" value="1"/>
</dbReference>
<dbReference type="GO" id="GO:0016787">
    <property type="term" value="F:hydrolase activity"/>
    <property type="evidence" value="ECO:0007669"/>
    <property type="project" value="UniProtKB-KW"/>
</dbReference>
<gene>
    <name evidence="2" type="ORF">F0U44_02105</name>
</gene>
<reference evidence="2 3" key="1">
    <citation type="submission" date="2019-09" db="EMBL/GenBank/DDBJ databases">
        <title>Nocardioides panacisoli sp. nov., isolated from the soil of a ginseng field.</title>
        <authorList>
            <person name="Cho C."/>
        </authorList>
    </citation>
    <scope>NUCLEOTIDE SEQUENCE [LARGE SCALE GENOMIC DNA]</scope>
    <source>
        <strain evidence="2 3">BN130099</strain>
    </source>
</reference>
<feature type="domain" description="Sulfatase N-terminal" evidence="1">
    <location>
        <begin position="53"/>
        <end position="378"/>
    </location>
</feature>
<dbReference type="Pfam" id="PF00884">
    <property type="entry name" value="Sulfatase"/>
    <property type="match status" value="1"/>
</dbReference>
<evidence type="ECO:0000313" key="2">
    <source>
        <dbReference type="EMBL" id="KAA1421136.1"/>
    </source>
</evidence>